<evidence type="ECO:0000313" key="6">
    <source>
        <dbReference type="EMBL" id="AHJ11663.1"/>
    </source>
</evidence>
<keyword evidence="2" id="KW-0731">Sigma factor</keyword>
<dbReference type="InterPro" id="IPR013324">
    <property type="entry name" value="RNA_pol_sigma_r3/r4-like"/>
</dbReference>
<dbReference type="Gene3D" id="1.10.1740.10">
    <property type="match status" value="1"/>
</dbReference>
<dbReference type="NCBIfam" id="NF005413">
    <property type="entry name" value="PRK06986.1"/>
    <property type="match status" value="1"/>
</dbReference>
<dbReference type="InterPro" id="IPR007630">
    <property type="entry name" value="RNA_pol_sigma70_r4"/>
</dbReference>
<proteinExistence type="predicted"/>
<dbReference type="InterPro" id="IPR007627">
    <property type="entry name" value="RNA_pol_sigma70_r2"/>
</dbReference>
<keyword evidence="4" id="KW-0804">Transcription</keyword>
<organism evidence="6 7">
    <name type="scientific">Sulfurospirillum multivorans (strain DM 12446 / JCM 15788 / NBRC 109480)</name>
    <dbReference type="NCBI Taxonomy" id="1150621"/>
    <lineage>
        <taxon>Bacteria</taxon>
        <taxon>Pseudomonadati</taxon>
        <taxon>Campylobacterota</taxon>
        <taxon>Epsilonproteobacteria</taxon>
        <taxon>Campylobacterales</taxon>
        <taxon>Sulfurospirillaceae</taxon>
        <taxon>Sulfurospirillum</taxon>
    </lineage>
</organism>
<gene>
    <name evidence="6" type="primary">fliA</name>
    <name evidence="6" type="ORF">SMUL_0381</name>
</gene>
<dbReference type="PANTHER" id="PTHR30385">
    <property type="entry name" value="SIGMA FACTOR F FLAGELLAR"/>
    <property type="match status" value="1"/>
</dbReference>
<dbReference type="GO" id="GO:0003899">
    <property type="term" value="F:DNA-directed RNA polymerase activity"/>
    <property type="evidence" value="ECO:0007669"/>
    <property type="project" value="InterPro"/>
</dbReference>
<keyword evidence="6" id="KW-0966">Cell projection</keyword>
<dbReference type="InterPro" id="IPR000943">
    <property type="entry name" value="RNA_pol_sigma70"/>
</dbReference>
<dbReference type="GO" id="GO:0016987">
    <property type="term" value="F:sigma factor activity"/>
    <property type="evidence" value="ECO:0007669"/>
    <property type="project" value="UniProtKB-KW"/>
</dbReference>
<dbReference type="RefSeq" id="WP_025343577.1">
    <property type="nucleotide sequence ID" value="NZ_CP007201.1"/>
</dbReference>
<dbReference type="SUPFAM" id="SSF88659">
    <property type="entry name" value="Sigma3 and sigma4 domains of RNA polymerase sigma factors"/>
    <property type="match status" value="2"/>
</dbReference>
<sequence length="239" mass="27784">MNPTPLKKQQPNPYSQNIKKEQDELVLQYLPAVRAMAYRLRERLPASVDVNDLISIGTEEMIKLSRRYDKDQNDSFWGYGKKRVYGSMLDFLRSLDTMSRANRRLIKMVDHEITAYLGEHGNEPDDAYLAQLLNEDIEKIAEARNSAMIVSIMSLNEQITILSGEDTAQRVEKDELMEMVQSILTTFNEREQMIIQLYYFEELNLKEISEILDISESRISQIHKKLLVKIKEQLGINHG</sequence>
<dbReference type="GO" id="GO:0003677">
    <property type="term" value="F:DNA binding"/>
    <property type="evidence" value="ECO:0007669"/>
    <property type="project" value="UniProtKB-KW"/>
</dbReference>
<dbReference type="InterPro" id="IPR013325">
    <property type="entry name" value="RNA_pol_sigma_r2"/>
</dbReference>
<keyword evidence="6" id="KW-0969">Cilium</keyword>
<dbReference type="NCBIfam" id="TIGR02937">
    <property type="entry name" value="sigma70-ECF"/>
    <property type="match status" value="1"/>
</dbReference>
<dbReference type="PANTHER" id="PTHR30385:SF7">
    <property type="entry name" value="RNA POLYMERASE SIGMA FACTOR FLIA"/>
    <property type="match status" value="1"/>
</dbReference>
<evidence type="ECO:0000256" key="4">
    <source>
        <dbReference type="ARBA" id="ARBA00023163"/>
    </source>
</evidence>
<dbReference type="Pfam" id="PF04545">
    <property type="entry name" value="Sigma70_r4"/>
    <property type="match status" value="1"/>
</dbReference>
<keyword evidence="3" id="KW-0238">DNA-binding</keyword>
<evidence type="ECO:0000313" key="7">
    <source>
        <dbReference type="Proteomes" id="UP000019322"/>
    </source>
</evidence>
<dbReference type="PRINTS" id="PR00046">
    <property type="entry name" value="SIGMA70FCT"/>
</dbReference>
<evidence type="ECO:0000259" key="5">
    <source>
        <dbReference type="PROSITE" id="PS00716"/>
    </source>
</evidence>
<dbReference type="Gene3D" id="1.20.140.160">
    <property type="match status" value="1"/>
</dbReference>
<accession>A0AA86DX63</accession>
<evidence type="ECO:0000256" key="1">
    <source>
        <dbReference type="ARBA" id="ARBA00023015"/>
    </source>
</evidence>
<dbReference type="Proteomes" id="UP000019322">
    <property type="component" value="Chromosome"/>
</dbReference>
<keyword evidence="1" id="KW-0805">Transcription regulation</keyword>
<dbReference type="PROSITE" id="PS00716">
    <property type="entry name" value="SIGMA70_2"/>
    <property type="match status" value="1"/>
</dbReference>
<reference evidence="6 7" key="1">
    <citation type="journal article" date="2014" name="Environ. Microbiol.">
        <title>Insights into organohalide respiration and the versatile catabolism of Sulfurospirillum multivorans gained from comparative genomics and physiological studies.</title>
        <authorList>
            <person name="Goris T."/>
            <person name="Schubert T."/>
            <person name="Gadkari J."/>
            <person name="Wubet T."/>
            <person name="Tarkka M."/>
            <person name="Buscot F."/>
            <person name="Adrian L."/>
            <person name="Diekert G."/>
        </authorList>
    </citation>
    <scope>NUCLEOTIDE SEQUENCE [LARGE SCALE GENOMIC DNA]</scope>
    <source>
        <strain evidence="7">DM 12446 / JCM 15788 / NBRC 109480</strain>
    </source>
</reference>
<evidence type="ECO:0000256" key="2">
    <source>
        <dbReference type="ARBA" id="ARBA00023082"/>
    </source>
</evidence>
<keyword evidence="6" id="KW-0282">Flagellum</keyword>
<dbReference type="Pfam" id="PF04542">
    <property type="entry name" value="Sigma70_r2"/>
    <property type="match status" value="1"/>
</dbReference>
<dbReference type="InterPro" id="IPR012845">
    <property type="entry name" value="RNA_pol_sigma_FliA_WhiG"/>
</dbReference>
<dbReference type="NCBIfam" id="TIGR02479">
    <property type="entry name" value="FliA_WhiG"/>
    <property type="match status" value="1"/>
</dbReference>
<dbReference type="InterPro" id="IPR014284">
    <property type="entry name" value="RNA_pol_sigma-70_dom"/>
</dbReference>
<dbReference type="AlphaFoldDB" id="A0AA86DX63"/>
<feature type="domain" description="RNA polymerase sigma-70" evidence="5">
    <location>
        <begin position="204"/>
        <end position="230"/>
    </location>
</feature>
<dbReference type="EMBL" id="CP007201">
    <property type="protein sequence ID" value="AHJ11663.1"/>
    <property type="molecule type" value="Genomic_DNA"/>
</dbReference>
<name>A0AA86DX63_SULMK</name>
<dbReference type="SUPFAM" id="SSF88946">
    <property type="entry name" value="Sigma2 domain of RNA polymerase sigma factors"/>
    <property type="match status" value="1"/>
</dbReference>
<protein>
    <submittedName>
        <fullName evidence="6">RNA polymerase sigma factor for flagellar operon</fullName>
    </submittedName>
</protein>
<dbReference type="GO" id="GO:0006352">
    <property type="term" value="P:DNA-templated transcription initiation"/>
    <property type="evidence" value="ECO:0007669"/>
    <property type="project" value="InterPro"/>
</dbReference>
<dbReference type="KEGG" id="smul:SMUL_0381"/>
<dbReference type="CDD" id="cd06171">
    <property type="entry name" value="Sigma70_r4"/>
    <property type="match status" value="1"/>
</dbReference>
<evidence type="ECO:0000256" key="3">
    <source>
        <dbReference type="ARBA" id="ARBA00023125"/>
    </source>
</evidence>